<proteinExistence type="predicted"/>
<gene>
    <name evidence="1" type="ORF">PENFLA_c030G03375</name>
</gene>
<evidence type="ECO:0000313" key="1">
    <source>
        <dbReference type="EMBL" id="OQE15783.1"/>
    </source>
</evidence>
<dbReference type="AlphaFoldDB" id="A0A1V6SQE2"/>
<organism evidence="1 2">
    <name type="scientific">Penicillium flavigenum</name>
    <dbReference type="NCBI Taxonomy" id="254877"/>
    <lineage>
        <taxon>Eukaryota</taxon>
        <taxon>Fungi</taxon>
        <taxon>Dikarya</taxon>
        <taxon>Ascomycota</taxon>
        <taxon>Pezizomycotina</taxon>
        <taxon>Eurotiomycetes</taxon>
        <taxon>Eurotiomycetidae</taxon>
        <taxon>Eurotiales</taxon>
        <taxon>Aspergillaceae</taxon>
        <taxon>Penicillium</taxon>
    </lineage>
</organism>
<comment type="caution">
    <text evidence="1">The sequence shown here is derived from an EMBL/GenBank/DDBJ whole genome shotgun (WGS) entry which is preliminary data.</text>
</comment>
<keyword evidence="2" id="KW-1185">Reference proteome</keyword>
<protein>
    <submittedName>
        <fullName evidence="1">Uncharacterized protein</fullName>
    </submittedName>
</protein>
<accession>A0A1V6SQE2</accession>
<evidence type="ECO:0000313" key="2">
    <source>
        <dbReference type="Proteomes" id="UP000191342"/>
    </source>
</evidence>
<sequence>MSTSSNKNTIFDFEVRKDEIDLAKSVPKLKGASNWRMWETQMFMMLRFNNPVYVQLIRDEIKMPPAPIYADPSRSSARALLFKEAKGDKEKEARITAEAIEARSIQIVSSNLELRKHHADGEEKWERANNRAFLQFVSTLEPQISSSLGNITNVREAYLALKDLHWNPSHHATYLRFKKLVNLRYKRGDPHTFVARFKNVLGDYTAFVGDMTPLQELRHFKRAVVGNPRSRFFILNLMINEEDPDLMGQIYRDFVRAVRVHPMFSKS</sequence>
<name>A0A1V6SQE2_9EURO</name>
<dbReference type="EMBL" id="MLQL01000030">
    <property type="protein sequence ID" value="OQE15783.1"/>
    <property type="molecule type" value="Genomic_DNA"/>
</dbReference>
<reference evidence="2" key="1">
    <citation type="journal article" date="2017" name="Nat. Microbiol.">
        <title>Global analysis of biosynthetic gene clusters reveals vast potential of secondary metabolite production in Penicillium species.</title>
        <authorList>
            <person name="Nielsen J.C."/>
            <person name="Grijseels S."/>
            <person name="Prigent S."/>
            <person name="Ji B."/>
            <person name="Dainat J."/>
            <person name="Nielsen K.F."/>
            <person name="Frisvad J.C."/>
            <person name="Workman M."/>
            <person name="Nielsen J."/>
        </authorList>
    </citation>
    <scope>NUCLEOTIDE SEQUENCE [LARGE SCALE GENOMIC DNA]</scope>
    <source>
        <strain evidence="2">IBT 14082</strain>
    </source>
</reference>
<dbReference type="Proteomes" id="UP000191342">
    <property type="component" value="Unassembled WGS sequence"/>
</dbReference>
<dbReference type="OrthoDB" id="4356078at2759"/>